<keyword evidence="2" id="KW-1185">Reference proteome</keyword>
<organism evidence="1 2">
    <name type="scientific">Pontibacter rugosus</name>
    <dbReference type="NCBI Taxonomy" id="1745966"/>
    <lineage>
        <taxon>Bacteria</taxon>
        <taxon>Pseudomonadati</taxon>
        <taxon>Bacteroidota</taxon>
        <taxon>Cytophagia</taxon>
        <taxon>Cytophagales</taxon>
        <taxon>Hymenobacteraceae</taxon>
        <taxon>Pontibacter</taxon>
    </lineage>
</organism>
<gene>
    <name evidence="1" type="ORF">ACFQ2O_01685</name>
</gene>
<protein>
    <submittedName>
        <fullName evidence="1">Uncharacterized protein</fullName>
    </submittedName>
</protein>
<dbReference type="EMBL" id="JBHTLD010000007">
    <property type="protein sequence ID" value="MFD1184898.1"/>
    <property type="molecule type" value="Genomic_DNA"/>
</dbReference>
<reference evidence="2" key="1">
    <citation type="journal article" date="2019" name="Int. J. Syst. Evol. Microbiol.">
        <title>The Global Catalogue of Microorganisms (GCM) 10K type strain sequencing project: providing services to taxonomists for standard genome sequencing and annotation.</title>
        <authorList>
            <consortium name="The Broad Institute Genomics Platform"/>
            <consortium name="The Broad Institute Genome Sequencing Center for Infectious Disease"/>
            <person name="Wu L."/>
            <person name="Ma J."/>
        </authorList>
    </citation>
    <scope>NUCLEOTIDE SEQUENCE [LARGE SCALE GENOMIC DNA]</scope>
    <source>
        <strain evidence="2">JCM 31319</strain>
    </source>
</reference>
<name>A0ABW3SJY4_9BACT</name>
<accession>A0ABW3SJY4</accession>
<sequence length="240" mass="27429">MIRYTINQEQRYARTEWAELTLGEYLAIAASDSTNESLCLLSGLTPAEMEHPQAAPIVQACHALLESEPFGIKPEWLGQKLGGDAIGKMELSRKYLREHEEPEQAFPFLYAVYRWPEDYDAVYAMSGAGFPAELLEKAKAVPLVEVLGAVFHIMSEMQELDKRYGPLLEKEPTEEQYRAGIDRFEKYGFYATLTSYCSGDMTRAKELLQLPANVFYTMLCIDTERSDYEEKYREIMSKQG</sequence>
<evidence type="ECO:0000313" key="2">
    <source>
        <dbReference type="Proteomes" id="UP001597094"/>
    </source>
</evidence>
<dbReference type="RefSeq" id="WP_377522411.1">
    <property type="nucleotide sequence ID" value="NZ_JBHTLD010000007.1"/>
</dbReference>
<evidence type="ECO:0000313" key="1">
    <source>
        <dbReference type="EMBL" id="MFD1184898.1"/>
    </source>
</evidence>
<dbReference type="Proteomes" id="UP001597094">
    <property type="component" value="Unassembled WGS sequence"/>
</dbReference>
<comment type="caution">
    <text evidence="1">The sequence shown here is derived from an EMBL/GenBank/DDBJ whole genome shotgun (WGS) entry which is preliminary data.</text>
</comment>
<proteinExistence type="predicted"/>